<evidence type="ECO:0000256" key="2">
    <source>
        <dbReference type="SAM" id="MobiDB-lite"/>
    </source>
</evidence>
<dbReference type="FunFam" id="1.25.40.10:FF:000225">
    <property type="entry name" value="Protein SMG7"/>
    <property type="match status" value="1"/>
</dbReference>
<dbReference type="PANTHER" id="PTHR15696:SF0">
    <property type="entry name" value="TELOMERASE-BINDING PROTEIN EST1A"/>
    <property type="match status" value="1"/>
</dbReference>
<dbReference type="Gene3D" id="1.25.40.10">
    <property type="entry name" value="Tetratricopeptide repeat domain"/>
    <property type="match status" value="1"/>
</dbReference>
<dbReference type="AlphaFoldDB" id="A0AAD3SQU2"/>
<evidence type="ECO:0000313" key="5">
    <source>
        <dbReference type="EMBL" id="GMH15833.1"/>
    </source>
</evidence>
<protein>
    <submittedName>
        <fullName evidence="5">Uncharacterized protein</fullName>
    </submittedName>
</protein>
<evidence type="ECO:0000259" key="4">
    <source>
        <dbReference type="Pfam" id="PF10374"/>
    </source>
</evidence>
<evidence type="ECO:0000259" key="3">
    <source>
        <dbReference type="Pfam" id="PF10373"/>
    </source>
</evidence>
<dbReference type="InterPro" id="IPR019458">
    <property type="entry name" value="Est1-like_N"/>
</dbReference>
<sequence>MESAELLRGPRDKRNCFTEVCNIEKQLWARIHSIGLLHSDVRDLYRRACCTYEKVFLAENKLEELQDIEYSLWKLHYKHIDEFRKRISQVPANEENKSSGKSSNAGKMQNIIDEHKEGFKSFLSEAINFYQELITKIKRYYGVLEEPFLHKKAVSSSPIELTRLHKCQFLCHRLSICVGDLARYSELYEKPDVWQRNWSFAAKYYFEAAQIYPDSGNPQNQLAVLATYVGDQFLALYHCVRSLAVKEPFPDALDNLILLFERNRSNHTQSIPGDSPFDFLKPSERIRYPTERYSSDGSSKFDPLKATENAQSTEANLWSFFIRMTGVFFLKSSLENFSFVFASTMKELEALLALGDANLNAALESYKSLGLSQVGPHRAIHIVVVLIFIIDDLSKIPETKDSRSENELQRLALTATFICVGRLVDRCLRSNPNYLPLLPAVLVFVEWLEGGALERVEIPGTDEKCRGAKLYFFGSFVELLNQLHTLTRDVGSPDCIPLWEDYETRGFTPISHAHSCLDFSTRSETENKIEMKNECRANRIIRAAINIVKRSASDTRKWIFYDEVGRNFYMTEGKECRERRKSEDEKLSSDTEGKEFLRQVGVTVGEKGHEACGGDKSIAVEEEEEIVFKPITRHNSAPLDYMITREGTENRPSSSNESLRRASSVLIAQNRALINSLTSPSTAIGASGTAPLPQNEPRLNEPMSSAFSEAPMSAGPPSLSAWVLDSRSLFHGREKIGDTGKNLLEHVEVGNGVSDFSLDKDKNFNPGFRQSPYCPPAPSAPLLPPGFQESPYFENLGISSSIGFSPPLLQQMNSSLSSDFYMPMNFNNSLHSHETQRFVLLDGYGYSFASPGVYLERAPLFPSSPFLHGVYDQRREMLFHDFQRAELPPPPPPPVLQHLKEREEWQLQQESQVTGFTFMRN</sequence>
<feature type="domain" description="DNA/RNA-binding" evidence="3">
    <location>
        <begin position="201"/>
        <end position="513"/>
    </location>
</feature>
<dbReference type="GO" id="GO:0070034">
    <property type="term" value="F:telomerase RNA binding"/>
    <property type="evidence" value="ECO:0007669"/>
    <property type="project" value="TreeGrafter"/>
</dbReference>
<accession>A0AAD3SQU2</accession>
<dbReference type="PANTHER" id="PTHR15696">
    <property type="entry name" value="SMG-7 SUPPRESSOR WITH MORPHOLOGICAL EFFECT ON GENITALIA PROTEIN 7"/>
    <property type="match status" value="1"/>
</dbReference>
<gene>
    <name evidence="5" type="ORF">Nepgr_017674</name>
</gene>
<name>A0AAD3SQU2_NEPGR</name>
<keyword evidence="1" id="KW-0677">Repeat</keyword>
<keyword evidence="6" id="KW-1185">Reference proteome</keyword>
<dbReference type="Pfam" id="PF10374">
    <property type="entry name" value="EST1"/>
    <property type="match status" value="1"/>
</dbReference>
<proteinExistence type="predicted"/>
<dbReference type="GO" id="GO:0000184">
    <property type="term" value="P:nuclear-transcribed mRNA catabolic process, nonsense-mediated decay"/>
    <property type="evidence" value="ECO:0007669"/>
    <property type="project" value="TreeGrafter"/>
</dbReference>
<dbReference type="InterPro" id="IPR045153">
    <property type="entry name" value="Est1/Ebs1-like"/>
</dbReference>
<dbReference type="InterPro" id="IPR011990">
    <property type="entry name" value="TPR-like_helical_dom_sf"/>
</dbReference>
<dbReference type="Pfam" id="PF10373">
    <property type="entry name" value="EST1_DNA_bind"/>
    <property type="match status" value="1"/>
</dbReference>
<comment type="caution">
    <text evidence="5">The sequence shown here is derived from an EMBL/GenBank/DDBJ whole genome shotgun (WGS) entry which is preliminary data.</text>
</comment>
<evidence type="ECO:0000313" key="6">
    <source>
        <dbReference type="Proteomes" id="UP001279734"/>
    </source>
</evidence>
<dbReference type="EMBL" id="BSYO01000015">
    <property type="protein sequence ID" value="GMH15833.1"/>
    <property type="molecule type" value="Genomic_DNA"/>
</dbReference>
<dbReference type="GO" id="GO:0042162">
    <property type="term" value="F:telomeric DNA binding"/>
    <property type="evidence" value="ECO:0007669"/>
    <property type="project" value="TreeGrafter"/>
</dbReference>
<dbReference type="Proteomes" id="UP001279734">
    <property type="component" value="Unassembled WGS sequence"/>
</dbReference>
<feature type="region of interest" description="Disordered" evidence="2">
    <location>
        <begin position="681"/>
        <end position="702"/>
    </location>
</feature>
<reference evidence="5" key="1">
    <citation type="submission" date="2023-05" db="EMBL/GenBank/DDBJ databases">
        <title>Nepenthes gracilis genome sequencing.</title>
        <authorList>
            <person name="Fukushima K."/>
        </authorList>
    </citation>
    <scope>NUCLEOTIDE SEQUENCE</scope>
    <source>
        <strain evidence="5">SING2019-196</strain>
    </source>
</reference>
<dbReference type="SUPFAM" id="SSF48452">
    <property type="entry name" value="TPR-like"/>
    <property type="match status" value="1"/>
</dbReference>
<feature type="domain" description="Telomerase activating protein Est1-like N-terminal" evidence="4">
    <location>
        <begin position="68"/>
        <end position="189"/>
    </location>
</feature>
<evidence type="ECO:0000256" key="1">
    <source>
        <dbReference type="ARBA" id="ARBA00022737"/>
    </source>
</evidence>
<dbReference type="GO" id="GO:0005697">
    <property type="term" value="C:telomerase holoenzyme complex"/>
    <property type="evidence" value="ECO:0007669"/>
    <property type="project" value="TreeGrafter"/>
</dbReference>
<dbReference type="InterPro" id="IPR018834">
    <property type="entry name" value="DNA/RNA-bd_Est1-type"/>
</dbReference>
<organism evidence="5 6">
    <name type="scientific">Nepenthes gracilis</name>
    <name type="common">Slender pitcher plant</name>
    <dbReference type="NCBI Taxonomy" id="150966"/>
    <lineage>
        <taxon>Eukaryota</taxon>
        <taxon>Viridiplantae</taxon>
        <taxon>Streptophyta</taxon>
        <taxon>Embryophyta</taxon>
        <taxon>Tracheophyta</taxon>
        <taxon>Spermatophyta</taxon>
        <taxon>Magnoliopsida</taxon>
        <taxon>eudicotyledons</taxon>
        <taxon>Gunneridae</taxon>
        <taxon>Pentapetalae</taxon>
        <taxon>Caryophyllales</taxon>
        <taxon>Nepenthaceae</taxon>
        <taxon>Nepenthes</taxon>
    </lineage>
</organism>